<dbReference type="EMBL" id="CM000832">
    <property type="protein sequence ID" value="EET07660.1"/>
    <property type="molecule type" value="Genomic_DNA"/>
</dbReference>
<accession>A0A0E1W364</accession>
<reference evidence="1" key="1">
    <citation type="submission" date="2009-05" db="EMBL/GenBank/DDBJ databases">
        <authorList>
            <person name="Harkins D.M."/>
            <person name="DeShazer D."/>
            <person name="Woods D.E."/>
            <person name="Brinkac L.M."/>
            <person name="Brown K.A."/>
            <person name="Hung G.C."/>
            <person name="Tuanyok A."/>
            <person name="Zhang B."/>
            <person name="Nierman W.C."/>
        </authorList>
    </citation>
    <scope>NUCLEOTIDE SEQUENCE [LARGE SCALE GENOMIC DNA]</scope>
    <source>
        <strain evidence="1">1710a</strain>
    </source>
</reference>
<dbReference type="HOGENOM" id="CLU_3248376_0_0_4"/>
<dbReference type="AlphaFoldDB" id="A0A0E1W364"/>
<protein>
    <submittedName>
        <fullName evidence="1">Uncharacterized protein</fullName>
    </submittedName>
</protein>
<dbReference type="Proteomes" id="UP000001812">
    <property type="component" value="Chromosome I"/>
</dbReference>
<name>A0A0E1W364_BURPE</name>
<evidence type="ECO:0000313" key="1">
    <source>
        <dbReference type="EMBL" id="EET07660.1"/>
    </source>
</evidence>
<proteinExistence type="predicted"/>
<organism evidence="1">
    <name type="scientific">Burkholderia pseudomallei 1710a</name>
    <dbReference type="NCBI Taxonomy" id="320371"/>
    <lineage>
        <taxon>Bacteria</taxon>
        <taxon>Pseudomonadati</taxon>
        <taxon>Pseudomonadota</taxon>
        <taxon>Betaproteobacteria</taxon>
        <taxon>Burkholderiales</taxon>
        <taxon>Burkholderiaceae</taxon>
        <taxon>Burkholderia</taxon>
        <taxon>pseudomallei group</taxon>
    </lineage>
</organism>
<gene>
    <name evidence="1" type="ORF">BURPS1710A_3663</name>
</gene>
<sequence length="42" mass="4691">MIFILAGRFSWRIESPSLFPGLCETGEKYEKGCLGALRHSSC</sequence>